<accession>A0A166DDV7</accession>
<dbReference type="EMBL" id="KV417615">
    <property type="protein sequence ID" value="KZP14604.1"/>
    <property type="molecule type" value="Genomic_DNA"/>
</dbReference>
<gene>
    <name evidence="2" type="ORF">FIBSPDRAFT_1048708</name>
</gene>
<feature type="compositionally biased region" description="Low complexity" evidence="1">
    <location>
        <begin position="104"/>
        <end position="118"/>
    </location>
</feature>
<protein>
    <submittedName>
        <fullName evidence="2">Uncharacterized protein</fullName>
    </submittedName>
</protein>
<dbReference type="AlphaFoldDB" id="A0A166DDV7"/>
<name>A0A166DDV7_9AGAM</name>
<evidence type="ECO:0000313" key="2">
    <source>
        <dbReference type="EMBL" id="KZP14604.1"/>
    </source>
</evidence>
<evidence type="ECO:0000313" key="3">
    <source>
        <dbReference type="Proteomes" id="UP000076532"/>
    </source>
</evidence>
<feature type="region of interest" description="Disordered" evidence="1">
    <location>
        <begin position="91"/>
        <end position="120"/>
    </location>
</feature>
<organism evidence="2 3">
    <name type="scientific">Athelia psychrophila</name>
    <dbReference type="NCBI Taxonomy" id="1759441"/>
    <lineage>
        <taxon>Eukaryota</taxon>
        <taxon>Fungi</taxon>
        <taxon>Dikarya</taxon>
        <taxon>Basidiomycota</taxon>
        <taxon>Agaricomycotina</taxon>
        <taxon>Agaricomycetes</taxon>
        <taxon>Agaricomycetidae</taxon>
        <taxon>Atheliales</taxon>
        <taxon>Atheliaceae</taxon>
        <taxon>Athelia</taxon>
    </lineage>
</organism>
<sequence length="231" mass="25899">MYLLHPPRLPILSSATANAHWMPKSDAPTGNITSAHAHACAGRLQMAESSVMYTCLCSRSSPPHHIQFQIRPRRWMWYLCTRATRLKSESHTRALALRSPPPTSGSKSGSASGVGASGRCPTDESRRCLALKAFLLVVALYTDHIDSTVVVLPIDVYPFVDASVQAHFNALATAQYFDNAYFKCIKFVVFIERRKRKYRSRFLSPSSLIFQLWTHLWPLVPPSCCSKAYLL</sequence>
<keyword evidence="3" id="KW-1185">Reference proteome</keyword>
<evidence type="ECO:0000256" key="1">
    <source>
        <dbReference type="SAM" id="MobiDB-lite"/>
    </source>
</evidence>
<reference evidence="2 3" key="1">
    <citation type="journal article" date="2016" name="Mol. Biol. Evol.">
        <title>Comparative Genomics of Early-Diverging Mushroom-Forming Fungi Provides Insights into the Origins of Lignocellulose Decay Capabilities.</title>
        <authorList>
            <person name="Nagy L.G."/>
            <person name="Riley R."/>
            <person name="Tritt A."/>
            <person name="Adam C."/>
            <person name="Daum C."/>
            <person name="Floudas D."/>
            <person name="Sun H."/>
            <person name="Yadav J.S."/>
            <person name="Pangilinan J."/>
            <person name="Larsson K.H."/>
            <person name="Matsuura K."/>
            <person name="Barry K."/>
            <person name="Labutti K."/>
            <person name="Kuo R."/>
            <person name="Ohm R.A."/>
            <person name="Bhattacharya S.S."/>
            <person name="Shirouzu T."/>
            <person name="Yoshinaga Y."/>
            <person name="Martin F.M."/>
            <person name="Grigoriev I.V."/>
            <person name="Hibbett D.S."/>
        </authorList>
    </citation>
    <scope>NUCLEOTIDE SEQUENCE [LARGE SCALE GENOMIC DNA]</scope>
    <source>
        <strain evidence="2 3">CBS 109695</strain>
    </source>
</reference>
<dbReference type="Proteomes" id="UP000076532">
    <property type="component" value="Unassembled WGS sequence"/>
</dbReference>
<proteinExistence type="predicted"/>